<dbReference type="SMART" id="SM00387">
    <property type="entry name" value="HATPase_c"/>
    <property type="match status" value="1"/>
</dbReference>
<evidence type="ECO:0000256" key="1">
    <source>
        <dbReference type="ARBA" id="ARBA00000085"/>
    </source>
</evidence>
<dbReference type="EMBL" id="CP015217">
    <property type="protein sequence ID" value="AOP36038.1"/>
    <property type="molecule type" value="Genomic_DNA"/>
</dbReference>
<keyword evidence="3" id="KW-0597">Phosphoprotein</keyword>
<feature type="domain" description="Histidine kinase" evidence="6">
    <location>
        <begin position="130"/>
        <end position="345"/>
    </location>
</feature>
<dbReference type="Gene3D" id="1.10.287.130">
    <property type="match status" value="1"/>
</dbReference>
<dbReference type="OrthoDB" id="326941at2"/>
<dbReference type="InterPro" id="IPR005467">
    <property type="entry name" value="His_kinase_dom"/>
</dbReference>
<dbReference type="PRINTS" id="PR00344">
    <property type="entry name" value="BCTRLSENSOR"/>
</dbReference>
<dbReference type="InterPro" id="IPR052162">
    <property type="entry name" value="Sensor_kinase/Photoreceptor"/>
</dbReference>
<dbReference type="KEGG" id="laj:A0128_11290"/>
<dbReference type="InterPro" id="IPR036097">
    <property type="entry name" value="HisK_dim/P_sf"/>
</dbReference>
<dbReference type="PANTHER" id="PTHR43304">
    <property type="entry name" value="PHYTOCHROME-LIKE PROTEIN CPH1"/>
    <property type="match status" value="1"/>
</dbReference>
<keyword evidence="4" id="KW-0808">Transferase</keyword>
<name>A0A1D7V2H0_9LEPT</name>
<proteinExistence type="predicted"/>
<dbReference type="PROSITE" id="PS50109">
    <property type="entry name" value="HIS_KIN"/>
    <property type="match status" value="1"/>
</dbReference>
<evidence type="ECO:0000256" key="5">
    <source>
        <dbReference type="ARBA" id="ARBA00022777"/>
    </source>
</evidence>
<accession>A0A1D7V2H0</accession>
<dbReference type="PANTHER" id="PTHR43304:SF1">
    <property type="entry name" value="PAC DOMAIN-CONTAINING PROTEIN"/>
    <property type="match status" value="1"/>
</dbReference>
<keyword evidence="5" id="KW-0418">Kinase</keyword>
<evidence type="ECO:0000313" key="7">
    <source>
        <dbReference type="EMBL" id="AOP36038.1"/>
    </source>
</evidence>
<dbReference type="AlphaFoldDB" id="A0A1D7V2H0"/>
<sequence>MTESAFPLLSHVRTPIGILDDNLQVTDCNLSFASLCGEEEIETCKGKYLERILKIRNVSLFGEFKNSKLEKQILFQDRIENSSGKEMDCKGVLTRINFGTSEILLLEILEILNEQSYQKKEKELSAVVSKMYHDLQEPIRNLTSFLKLLVQRSSTELSPKGQEFLQISLAGADRLWNRINSLLSFLRIEKEKRLFLKISLKKTIEESLIDLKDDPEASELDVEWKGEFPEIVGNEPLLRELFLNLFQNAIRFRKPNERGRVIVSYQDSPGAHRIRIQDDGIGVELKENNYFIELFHRYPNAEGLEGVGAGLFFCKKIAELHGGSLEIETSLNSGFSVTISLPREFKLEFI</sequence>
<evidence type="ECO:0000256" key="2">
    <source>
        <dbReference type="ARBA" id="ARBA00012438"/>
    </source>
</evidence>
<protein>
    <recommendedName>
        <fullName evidence="2">histidine kinase</fullName>
        <ecNumber evidence="2">2.7.13.3</ecNumber>
    </recommendedName>
</protein>
<gene>
    <name evidence="7" type="ORF">A0128_11290</name>
</gene>
<dbReference type="InterPro" id="IPR036890">
    <property type="entry name" value="HATPase_C_sf"/>
</dbReference>
<dbReference type="Proteomes" id="UP000094197">
    <property type="component" value="Chromosome 1"/>
</dbReference>
<comment type="catalytic activity">
    <reaction evidence="1">
        <text>ATP + protein L-histidine = ADP + protein N-phospho-L-histidine.</text>
        <dbReference type="EC" id="2.7.13.3"/>
    </reaction>
</comment>
<dbReference type="SUPFAM" id="SSF55874">
    <property type="entry name" value="ATPase domain of HSP90 chaperone/DNA topoisomerase II/histidine kinase"/>
    <property type="match status" value="1"/>
</dbReference>
<evidence type="ECO:0000259" key="6">
    <source>
        <dbReference type="PROSITE" id="PS50109"/>
    </source>
</evidence>
<dbReference type="Pfam" id="PF02518">
    <property type="entry name" value="HATPase_c"/>
    <property type="match status" value="1"/>
</dbReference>
<evidence type="ECO:0000256" key="4">
    <source>
        <dbReference type="ARBA" id="ARBA00022679"/>
    </source>
</evidence>
<dbReference type="EC" id="2.7.13.3" evidence="2"/>
<organism evidence="7 8">
    <name type="scientific">Leptospira tipperaryensis</name>
    <dbReference type="NCBI Taxonomy" id="2564040"/>
    <lineage>
        <taxon>Bacteria</taxon>
        <taxon>Pseudomonadati</taxon>
        <taxon>Spirochaetota</taxon>
        <taxon>Spirochaetia</taxon>
        <taxon>Leptospirales</taxon>
        <taxon>Leptospiraceae</taxon>
        <taxon>Leptospira</taxon>
    </lineage>
</organism>
<dbReference type="Gene3D" id="3.30.565.10">
    <property type="entry name" value="Histidine kinase-like ATPase, C-terminal domain"/>
    <property type="match status" value="1"/>
</dbReference>
<keyword evidence="8" id="KW-1185">Reference proteome</keyword>
<dbReference type="GO" id="GO:0000155">
    <property type="term" value="F:phosphorelay sensor kinase activity"/>
    <property type="evidence" value="ECO:0007669"/>
    <property type="project" value="InterPro"/>
</dbReference>
<dbReference type="InterPro" id="IPR003594">
    <property type="entry name" value="HATPase_dom"/>
</dbReference>
<evidence type="ECO:0000313" key="8">
    <source>
        <dbReference type="Proteomes" id="UP000094197"/>
    </source>
</evidence>
<dbReference type="InterPro" id="IPR003661">
    <property type="entry name" value="HisK_dim/P_dom"/>
</dbReference>
<evidence type="ECO:0000256" key="3">
    <source>
        <dbReference type="ARBA" id="ARBA00022553"/>
    </source>
</evidence>
<dbReference type="InterPro" id="IPR004358">
    <property type="entry name" value="Sig_transdc_His_kin-like_C"/>
</dbReference>
<dbReference type="SUPFAM" id="SSF47384">
    <property type="entry name" value="Homodimeric domain of signal transducing histidine kinase"/>
    <property type="match status" value="1"/>
</dbReference>
<dbReference type="SMART" id="SM00388">
    <property type="entry name" value="HisKA"/>
    <property type="match status" value="1"/>
</dbReference>
<reference evidence="7 8" key="1">
    <citation type="submission" date="2016-04" db="EMBL/GenBank/DDBJ databases">
        <title>Complete genome seqeunce of Leptospira alstonii serovar Room22.</title>
        <authorList>
            <person name="Nally J.E."/>
            <person name="Bayles D.O."/>
            <person name="Hurley D."/>
            <person name="Fanning S."/>
            <person name="McMahon B.J."/>
            <person name="Arent Z."/>
        </authorList>
    </citation>
    <scope>NUCLEOTIDE SEQUENCE [LARGE SCALE GENOMIC DNA]</scope>
    <source>
        <strain evidence="7 8">GWTS #1</strain>
    </source>
</reference>